<keyword evidence="2" id="KW-1015">Disulfide bond</keyword>
<feature type="signal peptide" evidence="4">
    <location>
        <begin position="1"/>
        <end position="22"/>
    </location>
</feature>
<dbReference type="Proteomes" id="UP000094527">
    <property type="component" value="Unassembled WGS sequence"/>
</dbReference>
<evidence type="ECO:0000313" key="7">
    <source>
        <dbReference type="Proteomes" id="UP000094527"/>
    </source>
</evidence>
<dbReference type="InterPro" id="IPR035914">
    <property type="entry name" value="Sperma_CUB_dom_sf"/>
</dbReference>
<evidence type="ECO:0000256" key="3">
    <source>
        <dbReference type="PROSITE-ProRule" id="PRU00059"/>
    </source>
</evidence>
<organism evidence="6 7">
    <name type="scientific">Orchesella cincta</name>
    <name type="common">Springtail</name>
    <name type="synonym">Podura cincta</name>
    <dbReference type="NCBI Taxonomy" id="48709"/>
    <lineage>
        <taxon>Eukaryota</taxon>
        <taxon>Metazoa</taxon>
        <taxon>Ecdysozoa</taxon>
        <taxon>Arthropoda</taxon>
        <taxon>Hexapoda</taxon>
        <taxon>Collembola</taxon>
        <taxon>Entomobryomorpha</taxon>
        <taxon>Entomobryoidea</taxon>
        <taxon>Orchesellidae</taxon>
        <taxon>Orchesellinae</taxon>
        <taxon>Orchesella</taxon>
    </lineage>
</organism>
<dbReference type="PROSITE" id="PS01180">
    <property type="entry name" value="CUB"/>
    <property type="match status" value="1"/>
</dbReference>
<evidence type="ECO:0000256" key="2">
    <source>
        <dbReference type="ARBA" id="ARBA00023157"/>
    </source>
</evidence>
<dbReference type="STRING" id="48709.A0A1D2N172"/>
<gene>
    <name evidence="6" type="ORF">Ocin01_07717</name>
</gene>
<feature type="domain" description="CUB" evidence="5">
    <location>
        <begin position="32"/>
        <end position="137"/>
    </location>
</feature>
<keyword evidence="7" id="KW-1185">Reference proteome</keyword>
<dbReference type="Gene3D" id="2.60.120.290">
    <property type="entry name" value="Spermadhesin, CUB domain"/>
    <property type="match status" value="1"/>
</dbReference>
<feature type="chain" id="PRO_5008904847" description="CUB domain-containing protein" evidence="4">
    <location>
        <begin position="23"/>
        <end position="265"/>
    </location>
</feature>
<evidence type="ECO:0000313" key="6">
    <source>
        <dbReference type="EMBL" id="ODM98961.1"/>
    </source>
</evidence>
<proteinExistence type="predicted"/>
<dbReference type="AlphaFoldDB" id="A0A1D2N172"/>
<dbReference type="EMBL" id="LJIJ01000307">
    <property type="protein sequence ID" value="ODM98961.1"/>
    <property type="molecule type" value="Genomic_DNA"/>
</dbReference>
<dbReference type="SMART" id="SM00042">
    <property type="entry name" value="CUB"/>
    <property type="match status" value="1"/>
</dbReference>
<reference evidence="6 7" key="1">
    <citation type="journal article" date="2016" name="Genome Biol. Evol.">
        <title>Gene Family Evolution Reflects Adaptation to Soil Environmental Stressors in the Genome of the Collembolan Orchesella cincta.</title>
        <authorList>
            <person name="Faddeeva-Vakhrusheva A."/>
            <person name="Derks M.F."/>
            <person name="Anvar S.Y."/>
            <person name="Agamennone V."/>
            <person name="Suring W."/>
            <person name="Smit S."/>
            <person name="van Straalen N.M."/>
            <person name="Roelofs D."/>
        </authorList>
    </citation>
    <scope>NUCLEOTIDE SEQUENCE [LARGE SCALE GENOMIC DNA]</scope>
    <source>
        <tissue evidence="6">Mixed pool</tissue>
    </source>
</reference>
<keyword evidence="1" id="KW-0677">Repeat</keyword>
<comment type="caution">
    <text evidence="3">Lacks conserved residue(s) required for the propagation of feature annotation.</text>
</comment>
<dbReference type="PANTHER" id="PTHR24251">
    <property type="entry name" value="OVOCHYMASE-RELATED"/>
    <property type="match status" value="1"/>
</dbReference>
<keyword evidence="4" id="KW-0732">Signal</keyword>
<dbReference type="SUPFAM" id="SSF49854">
    <property type="entry name" value="Spermadhesin, CUB domain"/>
    <property type="match status" value="2"/>
</dbReference>
<evidence type="ECO:0000259" key="5">
    <source>
        <dbReference type="PROSITE" id="PS01180"/>
    </source>
</evidence>
<evidence type="ECO:0000256" key="1">
    <source>
        <dbReference type="ARBA" id="ARBA00022737"/>
    </source>
</evidence>
<name>A0A1D2N172_ORCCI</name>
<protein>
    <recommendedName>
        <fullName evidence="5">CUB domain-containing protein</fullName>
    </recommendedName>
</protein>
<comment type="caution">
    <text evidence="6">The sequence shown here is derived from an EMBL/GenBank/DDBJ whole genome shotgun (WGS) entry which is preliminary data.</text>
</comment>
<dbReference type="InterPro" id="IPR000859">
    <property type="entry name" value="CUB_dom"/>
</dbReference>
<accession>A0A1D2N172</accession>
<sequence length="265" mass="29058">MAIKAQSFIFCVISVLILRTYSDPISPLDTQCGSVLSGVSGAISFKPFESYKMGERCIWVLRVPRAVSYDVVLYNRGLGTYDKIIATALNLDQAEKHTELTTIDTSYAVNGSVAIITFYSYSTSASTTGFSLYYNAVLNETNQVSFSSVDYVISSNSTSIRHPSVGGVYSNNELSTFVFTPNFQWVSGQQLTVNVTVLGMEQNCDDVLSVYYLPGNINGAVWKKMGRICGVDDKVNLSNNGVILMVFQTDESLVNSGFQLLFNSN</sequence>
<evidence type="ECO:0000256" key="4">
    <source>
        <dbReference type="SAM" id="SignalP"/>
    </source>
</evidence>